<dbReference type="GO" id="GO:0004556">
    <property type="term" value="F:alpha-amylase activity"/>
    <property type="evidence" value="ECO:0007669"/>
    <property type="project" value="TreeGrafter"/>
</dbReference>
<dbReference type="OrthoDB" id="1740265at2759"/>
<dbReference type="EMBL" id="CAJNOR010004149">
    <property type="protein sequence ID" value="CAF1478929.1"/>
    <property type="molecule type" value="Genomic_DNA"/>
</dbReference>
<evidence type="ECO:0000256" key="2">
    <source>
        <dbReference type="ARBA" id="ARBA00022801"/>
    </source>
</evidence>
<dbReference type="PANTHER" id="PTHR10357">
    <property type="entry name" value="ALPHA-AMYLASE FAMILY MEMBER"/>
    <property type="match status" value="1"/>
</dbReference>
<accession>A0A814GL60</accession>
<evidence type="ECO:0000256" key="1">
    <source>
        <dbReference type="ARBA" id="ARBA00008061"/>
    </source>
</evidence>
<sequence>MPDVIENPTIDEPIPTVIDGYEAKFGRSSFFPKTKLRRQWWKESIAYQIYPRSFQDSNGDGIGDIGGIIQRLDHIKDLGADLIWICPIYKSPNDDNGYDISDYKQIMDVFGTMEDVDRLIQSVHERKMRIILDLVMNHTSDEHPWFIESRSSRTNPKRDWYIWRDGKAGGLRPNNWESIFNGSAWEYDKETDQYYLHLFSRKMPDLNWECKELREELYNVTCWWLERGIDGFRIDAVSHIKKKPGLPDLPNPKHLEFVSSFDYHMNVEGIEEHLREFKSGTYGKYDVVSVGEANGVGADQAIDWVDEENGLFNMIFQFEGTNLWEKTLGTLDVLALKRIMTRWEKALEKNGWNALFIENHDKPRIVSTWGNDKEYWRECATAFATFYMLMMGTPFIYQGQEIGMTNVRFPSINDYPDVAAKSFYNLELAKGIDHNEIMQIIYITGRDNARTPMQWDDSLNAGFTTAQQSWIGINPNYVRINVAQQEKDENSVLNFYKRLIRLRKENDVFIYGVYDLILSSHQQVYGYTRTSDTRRAYVLTNLTDRVAQFTLFQGLSSSQLVLSNLIEPIPEHQDQVSFKFHPYEIRIYIIDYKRKETRRHSSDRKKSVTIASTDIPVASNETAAGASLTKRQKAALEKLEQMSIKALNQDNQNKKEIIKAAAVATKKVLSDAKSATTLRTKAASETTVSDESIPADSPVIDLENEPIQKKRERQRSLVLNLEHVTPIVLAASSEHNSCEQLRRSFSSHTSSKPSLKGHHADSSSSSSSEEEEEFQEKETTSTSEFEEETSTSDSKDIDYAVLYDDTIEDFSYTSAREQAKKRLLRSQQEIMLQQIKEQE</sequence>
<keyword evidence="3" id="KW-0326">Glycosidase</keyword>
<protein>
    <recommendedName>
        <fullName evidence="5">Glycosyl hydrolase family 13 catalytic domain-containing protein</fullName>
    </recommendedName>
</protein>
<dbReference type="AlphaFoldDB" id="A0A814GL60"/>
<dbReference type="InterPro" id="IPR045857">
    <property type="entry name" value="O16G_dom_2"/>
</dbReference>
<evidence type="ECO:0000256" key="3">
    <source>
        <dbReference type="ARBA" id="ARBA00023295"/>
    </source>
</evidence>
<feature type="region of interest" description="Disordered" evidence="4">
    <location>
        <begin position="740"/>
        <end position="798"/>
    </location>
</feature>
<evidence type="ECO:0000313" key="8">
    <source>
        <dbReference type="Proteomes" id="UP000663828"/>
    </source>
</evidence>
<dbReference type="SMART" id="SM00642">
    <property type="entry name" value="Aamy"/>
    <property type="match status" value="1"/>
</dbReference>
<dbReference type="EMBL" id="CAJNOJ010000060">
    <property type="protein sequence ID" value="CAF0997833.1"/>
    <property type="molecule type" value="Genomic_DNA"/>
</dbReference>
<dbReference type="PANTHER" id="PTHR10357:SF178">
    <property type="entry name" value="OLIGO-1,6-GLUCOSIDASE 3-RELATED"/>
    <property type="match status" value="1"/>
</dbReference>
<comment type="similarity">
    <text evidence="1">Belongs to the glycosyl hydrolase 13 family.</text>
</comment>
<dbReference type="Gene3D" id="2.60.40.1180">
    <property type="entry name" value="Golgi alpha-mannosidase II"/>
    <property type="match status" value="1"/>
</dbReference>
<dbReference type="Proteomes" id="UP000663852">
    <property type="component" value="Unassembled WGS sequence"/>
</dbReference>
<evidence type="ECO:0000259" key="5">
    <source>
        <dbReference type="SMART" id="SM00642"/>
    </source>
</evidence>
<dbReference type="FunFam" id="3.90.400.10:FF:000002">
    <property type="entry name" value="Sucrose isomerase"/>
    <property type="match status" value="1"/>
</dbReference>
<dbReference type="InterPro" id="IPR017853">
    <property type="entry name" value="GH"/>
</dbReference>
<feature type="domain" description="Glycosyl hydrolase family 13 catalytic" evidence="5">
    <location>
        <begin position="48"/>
        <end position="450"/>
    </location>
</feature>
<evidence type="ECO:0000313" key="6">
    <source>
        <dbReference type="EMBL" id="CAF0997833.1"/>
    </source>
</evidence>
<comment type="caution">
    <text evidence="6">The sequence shown here is derived from an EMBL/GenBank/DDBJ whole genome shotgun (WGS) entry which is preliminary data.</text>
</comment>
<feature type="compositionally biased region" description="Polar residues" evidence="4">
    <location>
        <begin position="743"/>
        <end position="753"/>
    </location>
</feature>
<reference evidence="6" key="1">
    <citation type="submission" date="2021-02" db="EMBL/GenBank/DDBJ databases">
        <authorList>
            <person name="Nowell W R."/>
        </authorList>
    </citation>
    <scope>NUCLEOTIDE SEQUENCE</scope>
</reference>
<dbReference type="GO" id="GO:0009313">
    <property type="term" value="P:oligosaccharide catabolic process"/>
    <property type="evidence" value="ECO:0007669"/>
    <property type="project" value="TreeGrafter"/>
</dbReference>
<evidence type="ECO:0000256" key="4">
    <source>
        <dbReference type="SAM" id="MobiDB-lite"/>
    </source>
</evidence>
<keyword evidence="8" id="KW-1185">Reference proteome</keyword>
<organism evidence="6 9">
    <name type="scientific">Adineta ricciae</name>
    <name type="common">Rotifer</name>
    <dbReference type="NCBI Taxonomy" id="249248"/>
    <lineage>
        <taxon>Eukaryota</taxon>
        <taxon>Metazoa</taxon>
        <taxon>Spiralia</taxon>
        <taxon>Gnathifera</taxon>
        <taxon>Rotifera</taxon>
        <taxon>Eurotatoria</taxon>
        <taxon>Bdelloidea</taxon>
        <taxon>Adinetida</taxon>
        <taxon>Adinetidae</taxon>
        <taxon>Adineta</taxon>
    </lineage>
</organism>
<gene>
    <name evidence="6" type="ORF">EDS130_LOCUS14727</name>
    <name evidence="7" type="ORF">XAT740_LOCUS38419</name>
</gene>
<proteinExistence type="inferred from homology"/>
<dbReference type="InterPro" id="IPR006047">
    <property type="entry name" value="GH13_cat_dom"/>
</dbReference>
<dbReference type="Proteomes" id="UP000663828">
    <property type="component" value="Unassembled WGS sequence"/>
</dbReference>
<dbReference type="Pfam" id="PF00128">
    <property type="entry name" value="Alpha-amylase"/>
    <property type="match status" value="1"/>
</dbReference>
<dbReference type="Gene3D" id="3.90.400.10">
    <property type="entry name" value="Oligo-1,6-glucosidase, Domain 2"/>
    <property type="match status" value="1"/>
</dbReference>
<evidence type="ECO:0000313" key="7">
    <source>
        <dbReference type="EMBL" id="CAF1478929.1"/>
    </source>
</evidence>
<dbReference type="CDD" id="cd11333">
    <property type="entry name" value="AmyAc_SI_OligoGlu_DGase"/>
    <property type="match status" value="1"/>
</dbReference>
<dbReference type="FunFam" id="3.20.20.80:FF:000064">
    <property type="entry name" value="Oligo-1,6-glucosidase"/>
    <property type="match status" value="2"/>
</dbReference>
<keyword evidence="2" id="KW-0378">Hydrolase</keyword>
<evidence type="ECO:0000313" key="9">
    <source>
        <dbReference type="Proteomes" id="UP000663852"/>
    </source>
</evidence>
<dbReference type="Gene3D" id="3.20.20.80">
    <property type="entry name" value="Glycosidases"/>
    <property type="match status" value="2"/>
</dbReference>
<name>A0A814GL60_ADIRI</name>
<dbReference type="SUPFAM" id="SSF51011">
    <property type="entry name" value="Glycosyl hydrolase domain"/>
    <property type="match status" value="1"/>
</dbReference>
<dbReference type="SUPFAM" id="SSF51445">
    <property type="entry name" value="(Trans)glycosidases"/>
    <property type="match status" value="1"/>
</dbReference>
<dbReference type="InterPro" id="IPR013780">
    <property type="entry name" value="Glyco_hydro_b"/>
</dbReference>